<dbReference type="InterPro" id="IPR048267">
    <property type="entry name" value="Arginosuc_syn_N"/>
</dbReference>
<evidence type="ECO:0000256" key="5">
    <source>
        <dbReference type="ARBA" id="ARBA00022598"/>
    </source>
</evidence>
<feature type="domain" description="Arginosuccinate synthase C-terminal" evidence="11">
    <location>
        <begin position="173"/>
        <end position="389"/>
    </location>
</feature>
<evidence type="ECO:0000313" key="13">
    <source>
        <dbReference type="Proteomes" id="UP000189666"/>
    </source>
</evidence>
<dbReference type="InterPro" id="IPR001518">
    <property type="entry name" value="Arginosuc_synth"/>
</dbReference>
<dbReference type="Gene3D" id="1.20.5.470">
    <property type="entry name" value="Single helix bin"/>
    <property type="match status" value="1"/>
</dbReference>
<keyword evidence="6 9" id="KW-0028">Amino-acid biosynthesis</keyword>
<feature type="binding site" evidence="9">
    <location>
        <position position="86"/>
    </location>
    <ligand>
        <name>L-citrulline</name>
        <dbReference type="ChEBI" id="CHEBI:57743"/>
    </ligand>
</feature>
<evidence type="ECO:0000313" key="12">
    <source>
        <dbReference type="EMBL" id="AQU89540.1"/>
    </source>
</evidence>
<gene>
    <name evidence="9" type="primary">argG</name>
    <name evidence="12" type="ORF">BW244_0122</name>
</gene>
<comment type="caution">
    <text evidence="9">Lacks conserved residue(s) required for the propagation of feature annotation.</text>
</comment>
<dbReference type="PANTHER" id="PTHR11587">
    <property type="entry name" value="ARGININOSUCCINATE SYNTHASE"/>
    <property type="match status" value="1"/>
</dbReference>
<dbReference type="NCBIfam" id="TIGR00032">
    <property type="entry name" value="argG"/>
    <property type="match status" value="1"/>
</dbReference>
<evidence type="ECO:0000256" key="6">
    <source>
        <dbReference type="ARBA" id="ARBA00022605"/>
    </source>
</evidence>
<comment type="pathway">
    <text evidence="1 9">Amino-acid biosynthesis; L-arginine biosynthesis; L-arginine from L-ornithine and carbamoyl phosphate: step 2/3.</text>
</comment>
<dbReference type="HAMAP" id="MF_00005">
    <property type="entry name" value="Arg_succ_synth_type1"/>
    <property type="match status" value="1"/>
</dbReference>
<feature type="binding site" evidence="9">
    <location>
        <position position="126"/>
    </location>
    <ligand>
        <name>L-citrulline</name>
        <dbReference type="ChEBI" id="CHEBI:57743"/>
    </ligand>
</feature>
<dbReference type="RefSeq" id="WP_211118375.1">
    <property type="nucleotide sequence ID" value="NZ_CP019943.1"/>
</dbReference>
<dbReference type="Gene3D" id="3.40.50.620">
    <property type="entry name" value="HUPs"/>
    <property type="match status" value="1"/>
</dbReference>
<evidence type="ECO:0000256" key="3">
    <source>
        <dbReference type="ARBA" id="ARBA00012286"/>
    </source>
</evidence>
<keyword evidence="4 9" id="KW-0055">Arginine biosynthesis</keyword>
<feature type="domain" description="Arginosuccinate synthase-like N-terminal" evidence="10">
    <location>
        <begin position="5"/>
        <end position="164"/>
    </location>
</feature>
<evidence type="ECO:0000256" key="8">
    <source>
        <dbReference type="ARBA" id="ARBA00022840"/>
    </source>
</evidence>
<evidence type="ECO:0000256" key="4">
    <source>
        <dbReference type="ARBA" id="ARBA00022571"/>
    </source>
</evidence>
<feature type="binding site" evidence="9">
    <location>
        <position position="116"/>
    </location>
    <ligand>
        <name>ATP</name>
        <dbReference type="ChEBI" id="CHEBI:30616"/>
    </ligand>
</feature>
<dbReference type="InterPro" id="IPR014729">
    <property type="entry name" value="Rossmann-like_a/b/a_fold"/>
</dbReference>
<dbReference type="PANTHER" id="PTHR11587:SF2">
    <property type="entry name" value="ARGININOSUCCINATE SYNTHASE"/>
    <property type="match status" value="1"/>
</dbReference>
<dbReference type="GO" id="GO:0005737">
    <property type="term" value="C:cytoplasm"/>
    <property type="evidence" value="ECO:0007669"/>
    <property type="project" value="UniProtKB-SubCell"/>
</dbReference>
<dbReference type="PROSITE" id="PS00564">
    <property type="entry name" value="ARGININOSUCCIN_SYN_1"/>
    <property type="match status" value="1"/>
</dbReference>
<feature type="binding site" evidence="9">
    <location>
        <position position="174"/>
    </location>
    <ligand>
        <name>L-citrulline</name>
        <dbReference type="ChEBI" id="CHEBI:57743"/>
    </ligand>
</feature>
<dbReference type="PROSITE" id="PS00565">
    <property type="entry name" value="ARGININOSUCCIN_SYN_2"/>
    <property type="match status" value="1"/>
</dbReference>
<evidence type="ECO:0000256" key="2">
    <source>
        <dbReference type="ARBA" id="ARBA00011881"/>
    </source>
</evidence>
<dbReference type="Pfam" id="PF00764">
    <property type="entry name" value="Arginosuc_synth"/>
    <property type="match status" value="1"/>
</dbReference>
<dbReference type="EMBL" id="CP019943">
    <property type="protein sequence ID" value="AQU89540.1"/>
    <property type="molecule type" value="Genomic_DNA"/>
</dbReference>
<feature type="binding site" evidence="9">
    <location>
        <position position="122"/>
    </location>
    <ligand>
        <name>L-aspartate</name>
        <dbReference type="ChEBI" id="CHEBI:29991"/>
    </ligand>
</feature>
<evidence type="ECO:0000256" key="9">
    <source>
        <dbReference type="HAMAP-Rule" id="MF_00005"/>
    </source>
</evidence>
<feature type="binding site" evidence="9">
    <location>
        <position position="183"/>
    </location>
    <ligand>
        <name>L-citrulline</name>
        <dbReference type="ChEBI" id="CHEBI:57743"/>
    </ligand>
</feature>
<dbReference type="GO" id="GO:0000053">
    <property type="term" value="P:argininosuccinate metabolic process"/>
    <property type="evidence" value="ECO:0007669"/>
    <property type="project" value="TreeGrafter"/>
</dbReference>
<dbReference type="AlphaFoldDB" id="A0A1U9RRL4"/>
<feature type="binding site" evidence="9">
    <location>
        <begin position="9"/>
        <end position="17"/>
    </location>
    <ligand>
        <name>ATP</name>
        <dbReference type="ChEBI" id="CHEBI:30616"/>
    </ligand>
</feature>
<dbReference type="SUPFAM" id="SSF69864">
    <property type="entry name" value="Argininosuccinate synthetase, C-terminal domain"/>
    <property type="match status" value="1"/>
</dbReference>
<comment type="similarity">
    <text evidence="9">Belongs to the argininosuccinate synthase family. Type 1 subfamily.</text>
</comment>
<organism evidence="12 13">
    <name type="scientific">Carsonella ruddii</name>
    <dbReference type="NCBI Taxonomy" id="114186"/>
    <lineage>
        <taxon>Bacteria</taxon>
        <taxon>Pseudomonadati</taxon>
        <taxon>Pseudomonadota</taxon>
        <taxon>Gammaproteobacteria</taxon>
        <taxon>Oceanospirillales</taxon>
        <taxon>Halomonadaceae</taxon>
        <taxon>Zymobacter group</taxon>
        <taxon>Candidatus Carsonella</taxon>
    </lineage>
</organism>
<comment type="subunit">
    <text evidence="2 9">Homotetramer.</text>
</comment>
<dbReference type="GO" id="GO:0000050">
    <property type="term" value="P:urea cycle"/>
    <property type="evidence" value="ECO:0007669"/>
    <property type="project" value="TreeGrafter"/>
</dbReference>
<dbReference type="FunFam" id="3.40.50.620:FF:000019">
    <property type="entry name" value="Argininosuccinate synthase"/>
    <property type="match status" value="1"/>
</dbReference>
<dbReference type="FunFam" id="3.90.1260.10:FF:000007">
    <property type="entry name" value="Argininosuccinate synthase"/>
    <property type="match status" value="1"/>
</dbReference>
<dbReference type="InterPro" id="IPR024074">
    <property type="entry name" value="AS_cat/multimer_dom_body"/>
</dbReference>
<dbReference type="Pfam" id="PF20979">
    <property type="entry name" value="Arginosuc_syn_C"/>
    <property type="match status" value="1"/>
</dbReference>
<keyword evidence="7 9" id="KW-0547">Nucleotide-binding</keyword>
<reference evidence="12 13" key="1">
    <citation type="submission" date="2017-02" db="EMBL/GenBank/DDBJ databases">
        <title>Complete Genome of Candidatus Carsonella ruddii strain BC, a Nutritional Endosymbiont of Bactericera cockerelli.</title>
        <authorList>
            <person name="Riley A.B."/>
            <person name="Kim D.H."/>
            <person name="Hansen A.K."/>
        </authorList>
    </citation>
    <scope>NUCLEOTIDE SEQUENCE [LARGE SCALE GENOMIC DNA]</scope>
    <source>
        <strain evidence="12 13">BC</strain>
    </source>
</reference>
<evidence type="ECO:0000259" key="10">
    <source>
        <dbReference type="Pfam" id="PF00764"/>
    </source>
</evidence>
<feature type="binding site" evidence="9">
    <location>
        <position position="259"/>
    </location>
    <ligand>
        <name>L-citrulline</name>
        <dbReference type="ChEBI" id="CHEBI:57743"/>
    </ligand>
</feature>
<dbReference type="CDD" id="cd01999">
    <property type="entry name" value="ASS"/>
    <property type="match status" value="1"/>
</dbReference>
<dbReference type="InterPro" id="IPR018223">
    <property type="entry name" value="Arginosuc_synth_CS"/>
</dbReference>
<dbReference type="SUPFAM" id="SSF52402">
    <property type="entry name" value="Adenine nucleotide alpha hydrolases-like"/>
    <property type="match status" value="1"/>
</dbReference>
<evidence type="ECO:0000256" key="1">
    <source>
        <dbReference type="ARBA" id="ARBA00004967"/>
    </source>
</evidence>
<evidence type="ECO:0000256" key="7">
    <source>
        <dbReference type="ARBA" id="ARBA00022741"/>
    </source>
</evidence>
<keyword evidence="9" id="KW-0963">Cytoplasm</keyword>
<dbReference type="GO" id="GO:0004055">
    <property type="term" value="F:argininosuccinate synthase activity"/>
    <property type="evidence" value="ECO:0007669"/>
    <property type="project" value="UniProtKB-UniRule"/>
</dbReference>
<feature type="binding site" evidence="9">
    <location>
        <position position="122"/>
    </location>
    <ligand>
        <name>L-citrulline</name>
        <dbReference type="ChEBI" id="CHEBI:57743"/>
    </ligand>
</feature>
<protein>
    <recommendedName>
        <fullName evidence="3 9">Argininosuccinate synthase</fullName>
        <ecNumber evidence="3 9">6.3.4.5</ecNumber>
    </recommendedName>
    <alternativeName>
        <fullName evidence="9">Citrulline--aspartate ligase</fullName>
    </alternativeName>
</protein>
<dbReference type="UniPathway" id="UPA00068">
    <property type="reaction ID" value="UER00113"/>
</dbReference>
<dbReference type="EC" id="6.3.4.5" evidence="3 9"/>
<accession>A0A1U9RRL4</accession>
<feature type="binding site" evidence="9">
    <location>
        <position position="118"/>
    </location>
    <ligand>
        <name>L-aspartate</name>
        <dbReference type="ChEBI" id="CHEBI:29991"/>
    </ligand>
</feature>
<dbReference type="InterPro" id="IPR048268">
    <property type="entry name" value="Arginosuc_syn_C"/>
</dbReference>
<name>A0A1U9RRL4_CARRU</name>
<dbReference type="InterPro" id="IPR023434">
    <property type="entry name" value="Arginosuc_synth_type_1_subfam"/>
</dbReference>
<feature type="binding site" evidence="9">
    <location>
        <position position="35"/>
    </location>
    <ligand>
        <name>ATP</name>
        <dbReference type="ChEBI" id="CHEBI:30616"/>
    </ligand>
</feature>
<feature type="binding site" evidence="9">
    <location>
        <position position="271"/>
    </location>
    <ligand>
        <name>L-citrulline</name>
        <dbReference type="ChEBI" id="CHEBI:57743"/>
    </ligand>
</feature>
<keyword evidence="5 9" id="KW-0436">Ligase</keyword>
<comment type="catalytic activity">
    <reaction evidence="9">
        <text>L-citrulline + L-aspartate + ATP = 2-(N(omega)-L-arginino)succinate + AMP + diphosphate + H(+)</text>
        <dbReference type="Rhea" id="RHEA:10932"/>
        <dbReference type="ChEBI" id="CHEBI:15378"/>
        <dbReference type="ChEBI" id="CHEBI:29991"/>
        <dbReference type="ChEBI" id="CHEBI:30616"/>
        <dbReference type="ChEBI" id="CHEBI:33019"/>
        <dbReference type="ChEBI" id="CHEBI:57472"/>
        <dbReference type="ChEBI" id="CHEBI:57743"/>
        <dbReference type="ChEBI" id="CHEBI:456215"/>
        <dbReference type="EC" id="6.3.4.5"/>
    </reaction>
</comment>
<dbReference type="Gene3D" id="3.90.1260.10">
    <property type="entry name" value="Argininosuccinate synthetase, chain A, domain 2"/>
    <property type="match status" value="1"/>
</dbReference>
<comment type="subcellular location">
    <subcellularLocation>
        <location evidence="9">Cytoplasm</location>
    </subcellularLocation>
</comment>
<feature type="binding site" evidence="9">
    <location>
        <position position="123"/>
    </location>
    <ligand>
        <name>L-aspartate</name>
        <dbReference type="ChEBI" id="CHEBI:29991"/>
    </ligand>
</feature>
<evidence type="ECO:0000259" key="11">
    <source>
        <dbReference type="Pfam" id="PF20979"/>
    </source>
</evidence>
<dbReference type="GO" id="GO:0005524">
    <property type="term" value="F:ATP binding"/>
    <property type="evidence" value="ECO:0007669"/>
    <property type="project" value="UniProtKB-UniRule"/>
</dbReference>
<keyword evidence="8 9" id="KW-0067">ATP-binding</keyword>
<dbReference type="NCBIfam" id="NF001770">
    <property type="entry name" value="PRK00509.1"/>
    <property type="match status" value="1"/>
</dbReference>
<sequence length="391" mass="45713">MIKKKIVLAYSGGLDTSVIVKWLQEKNFEVITFTADIGQGDEIKIAKERALKLNVKNIFIKNLKNEFIKNYVFPYLRSSFMYENFYLLGTAIARPLISKELMKISYYTNANYVAHGATGKGNDQIRFELGFKYFNSNIKIIAPWRIWELNSRNKLLDFCIKNNIKINKKTKKYSIDKNLFHNSYEGGNLDNLLFEAEENMWENTLSNEISIDFPIYLSITFKNGDPIKINNKFYNKENLFLKLNKIGSICGIGRIDIIENRYIGIKSRGCYESPGATLIMFTRKHLESFVLDKEIFFLKESLSIKYTNLIYNGYWWSPERILIQNIIDNIQKYLNGIIKIKIYKSNISIVSRYSYNSLYDKKNSSFDEISKKFDQIDSQGFININSLRLII</sequence>
<proteinExistence type="inferred from homology"/>
<dbReference type="Proteomes" id="UP000189666">
    <property type="component" value="Chromosome"/>
</dbReference>
<dbReference type="GO" id="GO:0006526">
    <property type="term" value="P:L-arginine biosynthetic process"/>
    <property type="evidence" value="ECO:0007669"/>
    <property type="project" value="UniProtKB-UniRule"/>
</dbReference>